<dbReference type="PANTHER" id="PTHR43580">
    <property type="entry name" value="OXIDOREDUCTASE GLYR1-RELATED"/>
    <property type="match status" value="1"/>
</dbReference>
<feature type="domain" description="6-phosphogluconate dehydrogenase NADP-binding" evidence="5">
    <location>
        <begin position="22"/>
        <end position="176"/>
    </location>
</feature>
<keyword evidence="2 7" id="KW-0560">Oxidoreductase</keyword>
<dbReference type="InterPro" id="IPR008927">
    <property type="entry name" value="6-PGluconate_DH-like_C_sf"/>
</dbReference>
<evidence type="ECO:0000256" key="2">
    <source>
        <dbReference type="ARBA" id="ARBA00023002"/>
    </source>
</evidence>
<keyword evidence="8" id="KW-1185">Reference proteome</keyword>
<name>A0A9P1KB42_9CYAN</name>
<evidence type="ECO:0000256" key="4">
    <source>
        <dbReference type="PIRSR" id="PIRSR000103-1"/>
    </source>
</evidence>
<dbReference type="SUPFAM" id="SSF51735">
    <property type="entry name" value="NAD(P)-binding Rossmann-fold domains"/>
    <property type="match status" value="1"/>
</dbReference>
<evidence type="ECO:0000256" key="1">
    <source>
        <dbReference type="ARBA" id="ARBA00009080"/>
    </source>
</evidence>
<dbReference type="InterPro" id="IPR006115">
    <property type="entry name" value="6PGDH_NADP-bd"/>
</dbReference>
<dbReference type="InterPro" id="IPR051265">
    <property type="entry name" value="HIBADH-related_NP60_sf"/>
</dbReference>
<sequence length="307" mass="32697">MGIIGQSLRYTITANKLLMLMKVGLIGTGLMGEAIALRLLEAGLDVVAYNRTAAKLQPLEDRGVAIASSVKDAIAPCDCTILMLADAPAIENMVLSADILPHWQGRAAIQMGTIGPRESQAIRDKIVAVGGEYMEAPVLGSIPQVKSGTLQIMVGGTGEQLQRWEKVLAPLGEAMLIGEVGAAAAVKLALNQLIASLTAAFGLSLSFIQRQGADVEIFMKILRDSALYAPTFDKKLQRMIDGNYADPNFPTKHLLKDTNLFINEAIASQLNVAGLSGVQEIIAQAITNLDLSDLDYSALVESIRNPS</sequence>
<proteinExistence type="inferred from homology"/>
<evidence type="ECO:0000259" key="5">
    <source>
        <dbReference type="Pfam" id="PF03446"/>
    </source>
</evidence>
<dbReference type="GO" id="GO:0050661">
    <property type="term" value="F:NADP binding"/>
    <property type="evidence" value="ECO:0007669"/>
    <property type="project" value="InterPro"/>
</dbReference>
<reference evidence="7 8" key="1">
    <citation type="submission" date="2014-02" db="EMBL/GenBank/DDBJ databases">
        <authorList>
            <person name="Genoscope - CEA"/>
        </authorList>
    </citation>
    <scope>NUCLEOTIDE SEQUENCE [LARGE SCALE GENOMIC DNA]</scope>
    <source>
        <strain evidence="7 8">PCC 8005</strain>
    </source>
</reference>
<dbReference type="GO" id="GO:0008442">
    <property type="term" value="F:3-hydroxyisobutyrate dehydrogenase activity"/>
    <property type="evidence" value="ECO:0007669"/>
    <property type="project" value="UniProtKB-EC"/>
</dbReference>
<dbReference type="PIRSF" id="PIRSF000103">
    <property type="entry name" value="HIBADH"/>
    <property type="match status" value="1"/>
</dbReference>
<dbReference type="AlphaFoldDB" id="A0A9P1KB42"/>
<dbReference type="EMBL" id="FO818640">
    <property type="protein sequence ID" value="CDM92394.1"/>
    <property type="molecule type" value="Genomic_DNA"/>
</dbReference>
<dbReference type="Gene3D" id="1.10.1040.10">
    <property type="entry name" value="N-(1-d-carboxylethyl)-l-norvaline Dehydrogenase, domain 2"/>
    <property type="match status" value="1"/>
</dbReference>
<accession>A0A9P1KB42</accession>
<dbReference type="InterPro" id="IPR036291">
    <property type="entry name" value="NAD(P)-bd_dom_sf"/>
</dbReference>
<feature type="domain" description="3-hydroxyisobutyrate dehydrogenase-like NAD-binding" evidence="6">
    <location>
        <begin position="181"/>
        <end position="301"/>
    </location>
</feature>
<dbReference type="PANTHER" id="PTHR43580:SF9">
    <property type="entry name" value="GLYOXYLATE_SUCCINIC SEMIALDEHYDE REDUCTASE 1"/>
    <property type="match status" value="1"/>
</dbReference>
<evidence type="ECO:0000256" key="3">
    <source>
        <dbReference type="ARBA" id="ARBA00023027"/>
    </source>
</evidence>
<comment type="similarity">
    <text evidence="1">Belongs to the HIBADH-related family.</text>
</comment>
<evidence type="ECO:0000259" key="6">
    <source>
        <dbReference type="Pfam" id="PF14833"/>
    </source>
</evidence>
<keyword evidence="3" id="KW-0520">NAD</keyword>
<dbReference type="Gene3D" id="3.40.50.720">
    <property type="entry name" value="NAD(P)-binding Rossmann-like Domain"/>
    <property type="match status" value="1"/>
</dbReference>
<dbReference type="EC" id="1.1.1.31" evidence="7"/>
<protein>
    <submittedName>
        <fullName evidence="7">3-hydroxyisobutyrate dehydrogenase</fullName>
        <ecNumber evidence="7">1.1.1.31</ecNumber>
    </submittedName>
</protein>
<dbReference type="InterPro" id="IPR029154">
    <property type="entry name" value="HIBADH-like_NADP-bd"/>
</dbReference>
<dbReference type="Pfam" id="PF14833">
    <property type="entry name" value="NAD_binding_11"/>
    <property type="match status" value="1"/>
</dbReference>
<dbReference type="GO" id="GO:0051287">
    <property type="term" value="F:NAD binding"/>
    <property type="evidence" value="ECO:0007669"/>
    <property type="project" value="InterPro"/>
</dbReference>
<organism evidence="7 8">
    <name type="scientific">Limnospira indica PCC 8005</name>
    <dbReference type="NCBI Taxonomy" id="376219"/>
    <lineage>
        <taxon>Bacteria</taxon>
        <taxon>Bacillati</taxon>
        <taxon>Cyanobacteriota</taxon>
        <taxon>Cyanophyceae</taxon>
        <taxon>Oscillatoriophycideae</taxon>
        <taxon>Oscillatoriales</taxon>
        <taxon>Sirenicapillariaceae</taxon>
        <taxon>Limnospira</taxon>
    </lineage>
</organism>
<dbReference type="Proteomes" id="UP000032946">
    <property type="component" value="Chromosome"/>
</dbReference>
<dbReference type="SUPFAM" id="SSF48179">
    <property type="entry name" value="6-phosphogluconate dehydrogenase C-terminal domain-like"/>
    <property type="match status" value="1"/>
</dbReference>
<dbReference type="InterPro" id="IPR015815">
    <property type="entry name" value="HIBADH-related"/>
</dbReference>
<gene>
    <name evidence="7" type="ORF">ARTHRO_10067</name>
</gene>
<evidence type="ECO:0000313" key="8">
    <source>
        <dbReference type="Proteomes" id="UP000032946"/>
    </source>
</evidence>
<evidence type="ECO:0000313" key="7">
    <source>
        <dbReference type="EMBL" id="CDM92394.1"/>
    </source>
</evidence>
<dbReference type="InterPro" id="IPR013328">
    <property type="entry name" value="6PGD_dom2"/>
</dbReference>
<dbReference type="Pfam" id="PF03446">
    <property type="entry name" value="NAD_binding_2"/>
    <property type="match status" value="1"/>
</dbReference>
<feature type="active site" evidence="4">
    <location>
        <position position="187"/>
    </location>
</feature>